<keyword evidence="2" id="KW-1185">Reference proteome</keyword>
<dbReference type="Proteomes" id="UP000254875">
    <property type="component" value="Unassembled WGS sequence"/>
</dbReference>
<sequence>MSCERHAKVVTSLLKASLAAIFLPVEIVPDAQRYARVSMRPFTSCAGRPAPLRQTTNYKPRTKKNQPQVYHPWLVFNCVLLQQFVKLD</sequence>
<reference evidence="2" key="1">
    <citation type="submission" date="2018-05" db="EMBL/GenBank/DDBJ databases">
        <authorList>
            <person name="Feng T."/>
        </authorList>
    </citation>
    <scope>NUCLEOTIDE SEQUENCE [LARGE SCALE GENOMIC DNA]</scope>
    <source>
        <strain evidence="2">S27</strain>
    </source>
</reference>
<dbReference type="EMBL" id="QHKS01000005">
    <property type="protein sequence ID" value="RDK03056.1"/>
    <property type="molecule type" value="Genomic_DNA"/>
</dbReference>
<organism evidence="1 2">
    <name type="scientific">Paraburkholderia lacunae</name>
    <dbReference type="NCBI Taxonomy" id="2211104"/>
    <lineage>
        <taxon>Bacteria</taxon>
        <taxon>Pseudomonadati</taxon>
        <taxon>Pseudomonadota</taxon>
        <taxon>Betaproteobacteria</taxon>
        <taxon>Burkholderiales</taxon>
        <taxon>Burkholderiaceae</taxon>
        <taxon>Paraburkholderia</taxon>
    </lineage>
</organism>
<name>A0A370NBT3_9BURK</name>
<evidence type="ECO:0000313" key="2">
    <source>
        <dbReference type="Proteomes" id="UP000254875"/>
    </source>
</evidence>
<comment type="caution">
    <text evidence="1">The sequence shown here is derived from an EMBL/GenBank/DDBJ whole genome shotgun (WGS) entry which is preliminary data.</text>
</comment>
<evidence type="ECO:0000313" key="1">
    <source>
        <dbReference type="EMBL" id="RDK03056.1"/>
    </source>
</evidence>
<protein>
    <submittedName>
        <fullName evidence="1">Uncharacterized protein</fullName>
    </submittedName>
</protein>
<gene>
    <name evidence="1" type="ORF">DLM46_09140</name>
</gene>
<proteinExistence type="predicted"/>
<dbReference type="AlphaFoldDB" id="A0A370NBT3"/>
<accession>A0A370NBT3</accession>